<sequence length="65" mass="7301">MIFRRRQYGLFGPTARPPFARMQKVLSQQDLATVHGVVLRVIASALKGPSARQAELFPCRYVDLA</sequence>
<protein>
    <submittedName>
        <fullName evidence="1">Uncharacterized protein</fullName>
    </submittedName>
</protein>
<evidence type="ECO:0000313" key="1">
    <source>
        <dbReference type="EMBL" id="SPP95474.1"/>
    </source>
</evidence>
<name>A0A2U3Q235_9BRAD</name>
<dbReference type="KEGG" id="bvz:BRAD3257_4488"/>
<organism evidence="1 2">
    <name type="scientific">Bradyrhizobium vignae</name>
    <dbReference type="NCBI Taxonomy" id="1549949"/>
    <lineage>
        <taxon>Bacteria</taxon>
        <taxon>Pseudomonadati</taxon>
        <taxon>Pseudomonadota</taxon>
        <taxon>Alphaproteobacteria</taxon>
        <taxon>Hyphomicrobiales</taxon>
        <taxon>Nitrobacteraceae</taxon>
        <taxon>Bradyrhizobium</taxon>
    </lineage>
</organism>
<proteinExistence type="predicted"/>
<dbReference type="EMBL" id="LS398110">
    <property type="protein sequence ID" value="SPP95474.1"/>
    <property type="molecule type" value="Genomic_DNA"/>
</dbReference>
<gene>
    <name evidence="1" type="ORF">BRAD3257_4488</name>
</gene>
<accession>A0A2U3Q235</accession>
<evidence type="ECO:0000313" key="2">
    <source>
        <dbReference type="Proteomes" id="UP000246085"/>
    </source>
</evidence>
<dbReference type="AlphaFoldDB" id="A0A2U3Q235"/>
<reference evidence="1 2" key="1">
    <citation type="submission" date="2018-03" db="EMBL/GenBank/DDBJ databases">
        <authorList>
            <person name="Gully D."/>
        </authorList>
    </citation>
    <scope>NUCLEOTIDE SEQUENCE [LARGE SCALE GENOMIC DNA]</scope>
    <source>
        <strain evidence="1">ORS3257</strain>
    </source>
</reference>
<dbReference type="Proteomes" id="UP000246085">
    <property type="component" value="Chromosome BRAD3257"/>
</dbReference>